<evidence type="ECO:0000313" key="8">
    <source>
        <dbReference type="Proteomes" id="UP001597459"/>
    </source>
</evidence>
<dbReference type="RefSeq" id="WP_176030550.1">
    <property type="nucleotide sequence ID" value="NZ_JBHSJV010000001.1"/>
</dbReference>
<gene>
    <name evidence="7" type="ORF">ACFSTE_16495</name>
</gene>
<keyword evidence="4 6" id="KW-1133">Transmembrane helix</keyword>
<name>A0ABW5NC78_9FLAO</name>
<evidence type="ECO:0000256" key="1">
    <source>
        <dbReference type="ARBA" id="ARBA00004141"/>
    </source>
</evidence>
<evidence type="ECO:0000256" key="3">
    <source>
        <dbReference type="ARBA" id="ARBA00022692"/>
    </source>
</evidence>
<reference evidence="8" key="1">
    <citation type="journal article" date="2019" name="Int. J. Syst. Evol. Microbiol.">
        <title>The Global Catalogue of Microorganisms (GCM) 10K type strain sequencing project: providing services to taxonomists for standard genome sequencing and annotation.</title>
        <authorList>
            <consortium name="The Broad Institute Genomics Platform"/>
            <consortium name="The Broad Institute Genome Sequencing Center for Infectious Disease"/>
            <person name="Wu L."/>
            <person name="Ma J."/>
        </authorList>
    </citation>
    <scope>NUCLEOTIDE SEQUENCE [LARGE SCALE GENOMIC DNA]</scope>
    <source>
        <strain evidence="8">KCTC 42423</strain>
    </source>
</reference>
<organism evidence="7 8">
    <name type="scientific">Aquimarina hainanensis</name>
    <dbReference type="NCBI Taxonomy" id="1578017"/>
    <lineage>
        <taxon>Bacteria</taxon>
        <taxon>Pseudomonadati</taxon>
        <taxon>Bacteroidota</taxon>
        <taxon>Flavobacteriia</taxon>
        <taxon>Flavobacteriales</taxon>
        <taxon>Flavobacteriaceae</taxon>
        <taxon>Aquimarina</taxon>
    </lineage>
</organism>
<accession>A0ABW5NC78</accession>
<dbReference type="PANTHER" id="PTHR10057">
    <property type="entry name" value="PERIPHERAL-TYPE BENZODIAZEPINE RECEPTOR"/>
    <property type="match status" value="1"/>
</dbReference>
<comment type="subcellular location">
    <subcellularLocation>
        <location evidence="1">Membrane</location>
        <topology evidence="1">Multi-pass membrane protein</topology>
    </subcellularLocation>
</comment>
<evidence type="ECO:0000313" key="7">
    <source>
        <dbReference type="EMBL" id="MFD2592441.1"/>
    </source>
</evidence>
<feature type="transmembrane region" description="Helical" evidence="6">
    <location>
        <begin position="131"/>
        <end position="151"/>
    </location>
</feature>
<dbReference type="CDD" id="cd15904">
    <property type="entry name" value="TSPO_MBR"/>
    <property type="match status" value="1"/>
</dbReference>
<comment type="caution">
    <text evidence="7">The sequence shown here is derived from an EMBL/GenBank/DDBJ whole genome shotgun (WGS) entry which is preliminary data.</text>
</comment>
<keyword evidence="8" id="KW-1185">Reference proteome</keyword>
<dbReference type="InterPro" id="IPR004307">
    <property type="entry name" value="TspO_MBR"/>
</dbReference>
<sequence>MKYLFFLIIFLIINFAALGIGVYLMNNGPVSEWYISLNKAPWSPPNWLFGVAWSFIMVCFSFYMANLVVVRINKQIIVLFFAQFFLNFFWNFAFFNQHWVMEAFIILLVLTAILGFFLIRYARDVKQFSLLALPYFVWLLLACSLNGYVVFNN</sequence>
<dbReference type="Proteomes" id="UP001597459">
    <property type="component" value="Unassembled WGS sequence"/>
</dbReference>
<evidence type="ECO:0000256" key="2">
    <source>
        <dbReference type="ARBA" id="ARBA00007524"/>
    </source>
</evidence>
<feature type="transmembrane region" description="Helical" evidence="6">
    <location>
        <begin position="46"/>
        <end position="69"/>
    </location>
</feature>
<evidence type="ECO:0000256" key="4">
    <source>
        <dbReference type="ARBA" id="ARBA00022989"/>
    </source>
</evidence>
<evidence type="ECO:0000256" key="5">
    <source>
        <dbReference type="ARBA" id="ARBA00023136"/>
    </source>
</evidence>
<keyword evidence="5 6" id="KW-0472">Membrane</keyword>
<feature type="transmembrane region" description="Helical" evidence="6">
    <location>
        <begin position="99"/>
        <end position="119"/>
    </location>
</feature>
<dbReference type="EMBL" id="JBHULX010000039">
    <property type="protein sequence ID" value="MFD2592441.1"/>
    <property type="molecule type" value="Genomic_DNA"/>
</dbReference>
<dbReference type="InterPro" id="IPR038330">
    <property type="entry name" value="TspO/MBR-related_sf"/>
</dbReference>
<feature type="transmembrane region" description="Helical" evidence="6">
    <location>
        <begin position="5"/>
        <end position="26"/>
    </location>
</feature>
<proteinExistence type="inferred from homology"/>
<keyword evidence="3 6" id="KW-0812">Transmembrane</keyword>
<feature type="transmembrane region" description="Helical" evidence="6">
    <location>
        <begin position="76"/>
        <end position="93"/>
    </location>
</feature>
<evidence type="ECO:0000256" key="6">
    <source>
        <dbReference type="SAM" id="Phobius"/>
    </source>
</evidence>
<dbReference type="Pfam" id="PF03073">
    <property type="entry name" value="TspO_MBR"/>
    <property type="match status" value="1"/>
</dbReference>
<dbReference type="PANTHER" id="PTHR10057:SF0">
    <property type="entry name" value="TRANSLOCATOR PROTEIN"/>
    <property type="match status" value="1"/>
</dbReference>
<protein>
    <submittedName>
        <fullName evidence="7">Tryptophan-rich sensory protein</fullName>
    </submittedName>
</protein>
<comment type="similarity">
    <text evidence="2">Belongs to the TspO/BZRP family.</text>
</comment>
<dbReference type="Gene3D" id="1.20.1260.100">
    <property type="entry name" value="TspO/MBR protein"/>
    <property type="match status" value="1"/>
</dbReference>